<reference evidence="1 2" key="1">
    <citation type="journal article" date="2012" name="Genome Biol.">
        <title>Genome and low-iron response of an oceanic diatom adapted to chronic iron limitation.</title>
        <authorList>
            <person name="Lommer M."/>
            <person name="Specht M."/>
            <person name="Roy A.S."/>
            <person name="Kraemer L."/>
            <person name="Andreson R."/>
            <person name="Gutowska M.A."/>
            <person name="Wolf J."/>
            <person name="Bergner S.V."/>
            <person name="Schilhabel M.B."/>
            <person name="Klostermeier U.C."/>
            <person name="Beiko R.G."/>
            <person name="Rosenstiel P."/>
            <person name="Hippler M."/>
            <person name="Laroche J."/>
        </authorList>
    </citation>
    <scope>NUCLEOTIDE SEQUENCE [LARGE SCALE GENOMIC DNA]</scope>
    <source>
        <strain evidence="1 2">CCMP1005</strain>
    </source>
</reference>
<protein>
    <submittedName>
        <fullName evidence="1">Uncharacterized protein</fullName>
    </submittedName>
</protein>
<dbReference type="OMA" id="VEADECH"/>
<dbReference type="Proteomes" id="UP000266841">
    <property type="component" value="Unassembled WGS sequence"/>
</dbReference>
<proteinExistence type="predicted"/>
<organism evidence="1 2">
    <name type="scientific">Thalassiosira oceanica</name>
    <name type="common">Marine diatom</name>
    <dbReference type="NCBI Taxonomy" id="159749"/>
    <lineage>
        <taxon>Eukaryota</taxon>
        <taxon>Sar</taxon>
        <taxon>Stramenopiles</taxon>
        <taxon>Ochrophyta</taxon>
        <taxon>Bacillariophyta</taxon>
        <taxon>Coscinodiscophyceae</taxon>
        <taxon>Thalassiosirophycidae</taxon>
        <taxon>Thalassiosirales</taxon>
        <taxon>Thalassiosiraceae</taxon>
        <taxon>Thalassiosira</taxon>
    </lineage>
</organism>
<evidence type="ECO:0000313" key="1">
    <source>
        <dbReference type="EMBL" id="EJK44234.1"/>
    </source>
</evidence>
<dbReference type="EMBL" id="AGNL01049998">
    <property type="protein sequence ID" value="EJK44234.1"/>
    <property type="molecule type" value="Genomic_DNA"/>
</dbReference>
<comment type="caution">
    <text evidence="1">The sequence shown here is derived from an EMBL/GenBank/DDBJ whole genome shotgun (WGS) entry which is preliminary data.</text>
</comment>
<sequence>MQLKDSKKIVLCVEDCGS</sequence>
<feature type="non-terminal residue" evidence="1">
    <location>
        <position position="18"/>
    </location>
</feature>
<accession>K0R0H7</accession>
<dbReference type="AlphaFoldDB" id="K0R0H7"/>
<keyword evidence="2" id="KW-1185">Reference proteome</keyword>
<gene>
    <name evidence="1" type="ORF">THAOC_37243</name>
</gene>
<evidence type="ECO:0000313" key="2">
    <source>
        <dbReference type="Proteomes" id="UP000266841"/>
    </source>
</evidence>
<name>K0R0H7_THAOC</name>